<gene>
    <name evidence="1" type="ORF">H4W34_001030</name>
</gene>
<name>A0ABR9JKW7_9ACTN</name>
<dbReference type="Gene3D" id="3.40.50.150">
    <property type="entry name" value="Vaccinia Virus protein VP39"/>
    <property type="match status" value="1"/>
</dbReference>
<dbReference type="RefSeq" id="WP_318783936.1">
    <property type="nucleotide sequence ID" value="NZ_JADBDZ010000001.1"/>
</dbReference>
<keyword evidence="2" id="KW-1185">Reference proteome</keyword>
<evidence type="ECO:0000313" key="1">
    <source>
        <dbReference type="EMBL" id="MBE1531197.1"/>
    </source>
</evidence>
<dbReference type="Proteomes" id="UP000627838">
    <property type="component" value="Unassembled WGS sequence"/>
</dbReference>
<dbReference type="PIRSF" id="PIRSF017393">
    <property type="entry name" value="MTase_SAV2177"/>
    <property type="match status" value="1"/>
</dbReference>
<sequence length="260" mass="28533">MSDVNSSVPHSARIWNYWLGGKDFYPADKAMGDQIMEFFPEIVENARGNRYFLCRVVRHLVADAGVTQFLDVGTGLPTADNTHEIAQRVDPASRIVYVDNDPLVLAHAHALLTGTPEGAIAYLDADVEDPDKILREAAETLDFDKPIALVMVGIMQFVKDLDRAYAIVRRLVEALPSGSHLVLTHPTNAVRGARMDEAVRQWNEGGGSPELTLRTVAEVEPFFAGLDLLDPGLVSTADWRPDLADDPLKVDDHGAVARKP</sequence>
<evidence type="ECO:0000313" key="2">
    <source>
        <dbReference type="Proteomes" id="UP000627838"/>
    </source>
</evidence>
<dbReference type="Pfam" id="PF04672">
    <property type="entry name" value="Methyltransf_19"/>
    <property type="match status" value="1"/>
</dbReference>
<organism evidence="1 2">
    <name type="scientific">Actinomadura algeriensis</name>
    <dbReference type="NCBI Taxonomy" id="1679523"/>
    <lineage>
        <taxon>Bacteria</taxon>
        <taxon>Bacillati</taxon>
        <taxon>Actinomycetota</taxon>
        <taxon>Actinomycetes</taxon>
        <taxon>Streptosporangiales</taxon>
        <taxon>Thermomonosporaceae</taxon>
        <taxon>Actinomadura</taxon>
    </lineage>
</organism>
<dbReference type="SUPFAM" id="SSF53335">
    <property type="entry name" value="S-adenosyl-L-methionine-dependent methyltransferases"/>
    <property type="match status" value="1"/>
</dbReference>
<dbReference type="EMBL" id="JADBDZ010000001">
    <property type="protein sequence ID" value="MBE1531197.1"/>
    <property type="molecule type" value="Genomic_DNA"/>
</dbReference>
<reference evidence="1 2" key="1">
    <citation type="submission" date="2020-10" db="EMBL/GenBank/DDBJ databases">
        <title>Sequencing the genomes of 1000 actinobacteria strains.</title>
        <authorList>
            <person name="Klenk H.-P."/>
        </authorList>
    </citation>
    <scope>NUCLEOTIDE SEQUENCE [LARGE SCALE GENOMIC DNA]</scope>
    <source>
        <strain evidence="1 2">DSM 46744</strain>
    </source>
</reference>
<protein>
    <submittedName>
        <fullName evidence="1">O-methyltransferase involved in polyketide biosynthesis</fullName>
    </submittedName>
</protein>
<proteinExistence type="predicted"/>
<comment type="caution">
    <text evidence="1">The sequence shown here is derived from an EMBL/GenBank/DDBJ whole genome shotgun (WGS) entry which is preliminary data.</text>
</comment>
<dbReference type="InterPro" id="IPR006764">
    <property type="entry name" value="SAM_dep_MeTrfase_SAV2177_type"/>
</dbReference>
<dbReference type="InterPro" id="IPR029063">
    <property type="entry name" value="SAM-dependent_MTases_sf"/>
</dbReference>
<accession>A0ABR9JKW7</accession>